<reference evidence="2 3" key="1">
    <citation type="journal article" date="2012" name="Genome Biol.">
        <title>Genome and low-iron response of an oceanic diatom adapted to chronic iron limitation.</title>
        <authorList>
            <person name="Lommer M."/>
            <person name="Specht M."/>
            <person name="Roy A.S."/>
            <person name="Kraemer L."/>
            <person name="Andreson R."/>
            <person name="Gutowska M.A."/>
            <person name="Wolf J."/>
            <person name="Bergner S.V."/>
            <person name="Schilhabel M.B."/>
            <person name="Klostermeier U.C."/>
            <person name="Beiko R.G."/>
            <person name="Rosenstiel P."/>
            <person name="Hippler M."/>
            <person name="Laroche J."/>
        </authorList>
    </citation>
    <scope>NUCLEOTIDE SEQUENCE [LARGE SCALE GENOMIC DNA]</scope>
    <source>
        <strain evidence="2 3">CCMP1005</strain>
    </source>
</reference>
<feature type="region of interest" description="Disordered" evidence="1">
    <location>
        <begin position="50"/>
        <end position="135"/>
    </location>
</feature>
<keyword evidence="3" id="KW-1185">Reference proteome</keyword>
<feature type="compositionally biased region" description="Polar residues" evidence="1">
    <location>
        <begin position="378"/>
        <end position="395"/>
    </location>
</feature>
<feature type="compositionally biased region" description="Basic residues" evidence="1">
    <location>
        <begin position="107"/>
        <end position="116"/>
    </location>
</feature>
<proteinExistence type="predicted"/>
<evidence type="ECO:0000256" key="1">
    <source>
        <dbReference type="SAM" id="MobiDB-lite"/>
    </source>
</evidence>
<name>K0TJI3_THAOC</name>
<organism evidence="2 3">
    <name type="scientific">Thalassiosira oceanica</name>
    <name type="common">Marine diatom</name>
    <dbReference type="NCBI Taxonomy" id="159749"/>
    <lineage>
        <taxon>Eukaryota</taxon>
        <taxon>Sar</taxon>
        <taxon>Stramenopiles</taxon>
        <taxon>Ochrophyta</taxon>
        <taxon>Bacillariophyta</taxon>
        <taxon>Coscinodiscophyceae</taxon>
        <taxon>Thalassiosirophycidae</taxon>
        <taxon>Thalassiosirales</taxon>
        <taxon>Thalassiosiraceae</taxon>
        <taxon>Thalassiosira</taxon>
    </lineage>
</organism>
<dbReference type="EMBL" id="AGNL01008113">
    <property type="protein sequence ID" value="EJK70737.1"/>
    <property type="molecule type" value="Genomic_DNA"/>
</dbReference>
<evidence type="ECO:0000313" key="2">
    <source>
        <dbReference type="EMBL" id="EJK70737.1"/>
    </source>
</evidence>
<protein>
    <submittedName>
        <fullName evidence="2">Uncharacterized protein</fullName>
    </submittedName>
</protein>
<accession>K0TJI3</accession>
<feature type="region of interest" description="Disordered" evidence="1">
    <location>
        <begin position="374"/>
        <end position="398"/>
    </location>
</feature>
<comment type="caution">
    <text evidence="2">The sequence shown here is derived from an EMBL/GenBank/DDBJ whole genome shotgun (WGS) entry which is preliminary data.</text>
</comment>
<evidence type="ECO:0000313" key="3">
    <source>
        <dbReference type="Proteomes" id="UP000266841"/>
    </source>
</evidence>
<feature type="region of interest" description="Disordered" evidence="1">
    <location>
        <begin position="208"/>
        <end position="233"/>
    </location>
</feature>
<feature type="region of interest" description="Disordered" evidence="1">
    <location>
        <begin position="281"/>
        <end position="357"/>
    </location>
</feature>
<gene>
    <name evidence="2" type="ORF">THAOC_07879</name>
</gene>
<sequence>MFSLLSSPNGRTVPVKTVGCCIRLNMTIGGAPGVPPHQETLPAASIPIIANPSAATPPSPQTSPRPTRWRPRRSSSSRNVACSKQPDRRQSQPLRLGNAVSTSPRPTRQRPRRSSSSRKVAYSKHPAPSLPPSKAAIAASPRFGFSPAPSLADSSVFLSSSPLGARRAAVSFEGSESRPPSLFLPPPSPLCPSRRRLAPLPAMLGGAQLEPQRLGPSSHRPSVDPGDQRKACRPRLLPLIAQRQQRGRRFREHRRSQLGPVFFSAIRARPAAVFASIVEANSAPSSSHRRLRQGRASRADSSKFEPGGQLPSSRASSRPTRPGLLLTATYVKAERRPPTQANSSPASRRLREHRRGGQLGPVFLLPAAYVKAERRAPTPSQFEPGQPPSSRTSSRPGVKRPFFGFSLAVGRVVGWGAVVSSFSTTPRPRPKDSGY</sequence>
<dbReference type="AlphaFoldDB" id="K0TJI3"/>
<feature type="compositionally biased region" description="Low complexity" evidence="1">
    <location>
        <begin position="311"/>
        <end position="322"/>
    </location>
</feature>
<dbReference type="Proteomes" id="UP000266841">
    <property type="component" value="Unassembled WGS sequence"/>
</dbReference>